<keyword evidence="13" id="KW-1185">Reference proteome</keyword>
<evidence type="ECO:0000259" key="11">
    <source>
        <dbReference type="PROSITE" id="PS50808"/>
    </source>
</evidence>
<dbReference type="GO" id="GO:0008270">
    <property type="term" value="F:zinc ion binding"/>
    <property type="evidence" value="ECO:0007669"/>
    <property type="project" value="UniProtKB-KW"/>
</dbReference>
<name>A0AAE2CRG1_9LAMI</name>
<sequence length="577" mass="64838">MNNELVPMEDTQPLDSEMQLDILEPQPNHIELPPNNAEQQPTKRRKKKSIVWEHFTIETVGAGCRRACCKQCKQSFAYSTGSKVAGTSHLKRHIAKGTCPVVLRNQEKNQLSPYSAPSKMSTFSDTPKRRYRTASVPLISFDADRCRHEIARMIIMHDYPLHMVEHPGFVAFVQNLQPRFDMVSFNTVQGDCVATYLREKQSIQKVIEGMPGRVCLTLDLWSSSRTIGYMFVSGQFIDSDWKMHRKLLNVIMEPYPESDTAFSHSVAACLSDWSMDGKLFSVTINQALSDASVDNLRALLSVKNPLVLDGQLLVGNCLARSLSSIVQDALASVGGIVKKVRDSVKYVKTSESREEKFIELKQQLQVPSSKNLAIDDQTQWNTTYEMLLAASELKEVFSCLDTSDPDYKDAPSVEDWKQIETLCTYLKPLFDTANLLTTAATPTTNTFFHEAWKIQLELARAAASEDPFVSSLTKFMQEKFDKYWKSCCFILAIAVVMDPRFKMKLVEFSFSKIYGEEAASYVKVVDEGIHELFLEYVALPLPLTPAYAEEANGASIKPEDPQGMGISSNGLGLTDFD</sequence>
<organism evidence="12 13">
    <name type="scientific">Sesamum alatum</name>
    <dbReference type="NCBI Taxonomy" id="300844"/>
    <lineage>
        <taxon>Eukaryota</taxon>
        <taxon>Viridiplantae</taxon>
        <taxon>Streptophyta</taxon>
        <taxon>Embryophyta</taxon>
        <taxon>Tracheophyta</taxon>
        <taxon>Spermatophyta</taxon>
        <taxon>Magnoliopsida</taxon>
        <taxon>eudicotyledons</taxon>
        <taxon>Gunneridae</taxon>
        <taxon>Pentapetalae</taxon>
        <taxon>asterids</taxon>
        <taxon>lamiids</taxon>
        <taxon>Lamiales</taxon>
        <taxon>Pedaliaceae</taxon>
        <taxon>Sesamum</taxon>
    </lineage>
</organism>
<feature type="region of interest" description="Disordered" evidence="10">
    <location>
        <begin position="26"/>
        <end position="48"/>
    </location>
</feature>
<gene>
    <name evidence="12" type="ORF">Salat_0938400</name>
</gene>
<dbReference type="PANTHER" id="PTHR46481">
    <property type="entry name" value="ZINC FINGER BED DOMAIN-CONTAINING PROTEIN 4"/>
    <property type="match status" value="1"/>
</dbReference>
<dbReference type="AlphaFoldDB" id="A0AAE2CRG1"/>
<dbReference type="Pfam" id="PF14372">
    <property type="entry name" value="hAT-like_RNase-H"/>
    <property type="match status" value="1"/>
</dbReference>
<proteinExistence type="predicted"/>
<dbReference type="InterPro" id="IPR036236">
    <property type="entry name" value="Znf_C2H2_sf"/>
</dbReference>
<feature type="domain" description="BED-type" evidence="11">
    <location>
        <begin position="46"/>
        <end position="106"/>
    </location>
</feature>
<dbReference type="PANTHER" id="PTHR46481:SF10">
    <property type="entry name" value="ZINC FINGER BED DOMAIN-CONTAINING PROTEIN 39"/>
    <property type="match status" value="1"/>
</dbReference>
<reference evidence="12" key="2">
    <citation type="journal article" date="2024" name="Plant">
        <title>Genomic evolution and insights into agronomic trait innovations of Sesamum species.</title>
        <authorList>
            <person name="Miao H."/>
            <person name="Wang L."/>
            <person name="Qu L."/>
            <person name="Liu H."/>
            <person name="Sun Y."/>
            <person name="Le M."/>
            <person name="Wang Q."/>
            <person name="Wei S."/>
            <person name="Zheng Y."/>
            <person name="Lin W."/>
            <person name="Duan Y."/>
            <person name="Cao H."/>
            <person name="Xiong S."/>
            <person name="Wang X."/>
            <person name="Wei L."/>
            <person name="Li C."/>
            <person name="Ma Q."/>
            <person name="Ju M."/>
            <person name="Zhao R."/>
            <person name="Li G."/>
            <person name="Mu C."/>
            <person name="Tian Q."/>
            <person name="Mei H."/>
            <person name="Zhang T."/>
            <person name="Gao T."/>
            <person name="Zhang H."/>
        </authorList>
    </citation>
    <scope>NUCLEOTIDE SEQUENCE</scope>
    <source>
        <strain evidence="12">3651</strain>
    </source>
</reference>
<keyword evidence="8" id="KW-0539">Nucleus</keyword>
<dbReference type="Proteomes" id="UP001293254">
    <property type="component" value="Unassembled WGS sequence"/>
</dbReference>
<dbReference type="PROSITE" id="PS50808">
    <property type="entry name" value="ZF_BED"/>
    <property type="match status" value="1"/>
</dbReference>
<dbReference type="GO" id="GO:0009791">
    <property type="term" value="P:post-embryonic development"/>
    <property type="evidence" value="ECO:0007669"/>
    <property type="project" value="UniProtKB-ARBA"/>
</dbReference>
<keyword evidence="6" id="KW-0238">DNA-binding</keyword>
<keyword evidence="3 9" id="KW-0863">Zinc-finger</keyword>
<evidence type="ECO:0000313" key="12">
    <source>
        <dbReference type="EMBL" id="KAK4431763.1"/>
    </source>
</evidence>
<keyword evidence="2" id="KW-0479">Metal-binding</keyword>
<protein>
    <submittedName>
        <fullName evidence="12">Zinc finger BED domain-containing protein DAYSLEEPER</fullName>
    </submittedName>
</protein>
<dbReference type="InterPro" id="IPR025525">
    <property type="entry name" value="hAT-like_transposase_RNase-H"/>
</dbReference>
<evidence type="ECO:0000313" key="13">
    <source>
        <dbReference type="Proteomes" id="UP001293254"/>
    </source>
</evidence>
<keyword evidence="4" id="KW-0862">Zinc</keyword>
<dbReference type="InterPro" id="IPR052035">
    <property type="entry name" value="ZnF_BED_domain_contain"/>
</dbReference>
<dbReference type="SUPFAM" id="SSF53098">
    <property type="entry name" value="Ribonuclease H-like"/>
    <property type="match status" value="1"/>
</dbReference>
<evidence type="ECO:0000256" key="5">
    <source>
        <dbReference type="ARBA" id="ARBA00023015"/>
    </source>
</evidence>
<accession>A0AAE2CRG1</accession>
<comment type="caution">
    <text evidence="12">The sequence shown here is derived from an EMBL/GenBank/DDBJ whole genome shotgun (WGS) entry which is preliminary data.</text>
</comment>
<feature type="non-terminal residue" evidence="12">
    <location>
        <position position="577"/>
    </location>
</feature>
<dbReference type="GO" id="GO:0003677">
    <property type="term" value="F:DNA binding"/>
    <property type="evidence" value="ECO:0007669"/>
    <property type="project" value="UniProtKB-KW"/>
</dbReference>
<dbReference type="SUPFAM" id="SSF57667">
    <property type="entry name" value="beta-beta-alpha zinc fingers"/>
    <property type="match status" value="1"/>
</dbReference>
<evidence type="ECO:0000256" key="8">
    <source>
        <dbReference type="ARBA" id="ARBA00023242"/>
    </source>
</evidence>
<keyword evidence="7" id="KW-0804">Transcription</keyword>
<evidence type="ECO:0000256" key="3">
    <source>
        <dbReference type="ARBA" id="ARBA00022771"/>
    </source>
</evidence>
<evidence type="ECO:0000256" key="10">
    <source>
        <dbReference type="SAM" id="MobiDB-lite"/>
    </source>
</evidence>
<evidence type="ECO:0000256" key="6">
    <source>
        <dbReference type="ARBA" id="ARBA00023125"/>
    </source>
</evidence>
<dbReference type="InterPro" id="IPR003656">
    <property type="entry name" value="Znf_BED"/>
</dbReference>
<reference evidence="12" key="1">
    <citation type="submission" date="2020-06" db="EMBL/GenBank/DDBJ databases">
        <authorList>
            <person name="Li T."/>
            <person name="Hu X."/>
            <person name="Zhang T."/>
            <person name="Song X."/>
            <person name="Zhang H."/>
            <person name="Dai N."/>
            <person name="Sheng W."/>
            <person name="Hou X."/>
            <person name="Wei L."/>
        </authorList>
    </citation>
    <scope>NUCLEOTIDE SEQUENCE</scope>
    <source>
        <strain evidence="12">3651</strain>
        <tissue evidence="12">Leaf</tissue>
    </source>
</reference>
<dbReference type="InterPro" id="IPR012337">
    <property type="entry name" value="RNaseH-like_sf"/>
</dbReference>
<evidence type="ECO:0000256" key="4">
    <source>
        <dbReference type="ARBA" id="ARBA00022833"/>
    </source>
</evidence>
<evidence type="ECO:0000256" key="2">
    <source>
        <dbReference type="ARBA" id="ARBA00022723"/>
    </source>
</evidence>
<evidence type="ECO:0000256" key="7">
    <source>
        <dbReference type="ARBA" id="ARBA00023163"/>
    </source>
</evidence>
<keyword evidence="5" id="KW-0805">Transcription regulation</keyword>
<comment type="subcellular location">
    <subcellularLocation>
        <location evidence="1">Nucleus</location>
    </subcellularLocation>
</comment>
<evidence type="ECO:0000256" key="1">
    <source>
        <dbReference type="ARBA" id="ARBA00004123"/>
    </source>
</evidence>
<dbReference type="EMBL" id="JACGWO010000003">
    <property type="protein sequence ID" value="KAK4431763.1"/>
    <property type="molecule type" value="Genomic_DNA"/>
</dbReference>
<evidence type="ECO:0000256" key="9">
    <source>
        <dbReference type="PROSITE-ProRule" id="PRU00027"/>
    </source>
</evidence>
<dbReference type="GO" id="GO:0005634">
    <property type="term" value="C:nucleus"/>
    <property type="evidence" value="ECO:0007669"/>
    <property type="project" value="UniProtKB-SubCell"/>
</dbReference>
<dbReference type="SMART" id="SM00614">
    <property type="entry name" value="ZnF_BED"/>
    <property type="match status" value="1"/>
</dbReference>